<gene>
    <name evidence="2" type="ORF">EWM64_g8617</name>
</gene>
<keyword evidence="3" id="KW-1185">Reference proteome</keyword>
<accession>A0A4Y9ZN23</accession>
<dbReference type="AlphaFoldDB" id="A0A4Y9ZN23"/>
<comment type="caution">
    <text evidence="2">The sequence shown here is derived from an EMBL/GenBank/DDBJ whole genome shotgun (WGS) entry which is preliminary data.</text>
</comment>
<feature type="compositionally biased region" description="Basic and acidic residues" evidence="1">
    <location>
        <begin position="253"/>
        <end position="268"/>
    </location>
</feature>
<name>A0A4Y9ZN23_9AGAM</name>
<feature type="compositionally biased region" description="Acidic residues" evidence="1">
    <location>
        <begin position="242"/>
        <end position="252"/>
    </location>
</feature>
<reference evidence="2 3" key="1">
    <citation type="submission" date="2019-02" db="EMBL/GenBank/DDBJ databases">
        <title>Genome sequencing of the rare red list fungi Hericium alpestre (H. flagellum).</title>
        <authorList>
            <person name="Buettner E."/>
            <person name="Kellner H."/>
        </authorList>
    </citation>
    <scope>NUCLEOTIDE SEQUENCE [LARGE SCALE GENOMIC DNA]</scope>
    <source>
        <strain evidence="2 3">DSM 108284</strain>
    </source>
</reference>
<dbReference type="Proteomes" id="UP000298061">
    <property type="component" value="Unassembled WGS sequence"/>
</dbReference>
<protein>
    <submittedName>
        <fullName evidence="2">Uncharacterized protein</fullName>
    </submittedName>
</protein>
<evidence type="ECO:0000313" key="2">
    <source>
        <dbReference type="EMBL" id="TFY75393.1"/>
    </source>
</evidence>
<organism evidence="2 3">
    <name type="scientific">Hericium alpestre</name>
    <dbReference type="NCBI Taxonomy" id="135208"/>
    <lineage>
        <taxon>Eukaryota</taxon>
        <taxon>Fungi</taxon>
        <taxon>Dikarya</taxon>
        <taxon>Basidiomycota</taxon>
        <taxon>Agaricomycotina</taxon>
        <taxon>Agaricomycetes</taxon>
        <taxon>Russulales</taxon>
        <taxon>Hericiaceae</taxon>
        <taxon>Hericium</taxon>
    </lineage>
</organism>
<sequence length="268" mass="30337">MFEFVMTDERISPGENNFRRAAAIRLMLQVYSEFTAAPVESLEFSCERYYWGNSHIPNIEVCGNTGPMLEDDMDSHSDMPGRVMRFEIIGDLSVRAACLQTILDTLQLSHVKRLYLSAPDPYFDIDWSQVLAKLQDLHTLIVEVGLADPLFETLGTAATERPNGQTDGVEREVYLPNLQRLRIEPRGMYWDIFELLAQALKTRMDWGSPVSLLHLDTCQNCFDADTKRALAEVVSSLVFGDDCDENDEDDSKNEEKDGVKENIGEDAV</sequence>
<proteinExistence type="predicted"/>
<dbReference type="EMBL" id="SFCI01001591">
    <property type="protein sequence ID" value="TFY75393.1"/>
    <property type="molecule type" value="Genomic_DNA"/>
</dbReference>
<evidence type="ECO:0000313" key="3">
    <source>
        <dbReference type="Proteomes" id="UP000298061"/>
    </source>
</evidence>
<evidence type="ECO:0000256" key="1">
    <source>
        <dbReference type="SAM" id="MobiDB-lite"/>
    </source>
</evidence>
<feature type="region of interest" description="Disordered" evidence="1">
    <location>
        <begin position="242"/>
        <end position="268"/>
    </location>
</feature>